<dbReference type="STRING" id="6184.A0A430Q114"/>
<proteinExistence type="predicted"/>
<dbReference type="PROSITE" id="PS50103">
    <property type="entry name" value="ZF_C3H1"/>
    <property type="match status" value="2"/>
</dbReference>
<dbReference type="SUPFAM" id="SSF90229">
    <property type="entry name" value="CCCH zinc finger"/>
    <property type="match status" value="2"/>
</dbReference>
<gene>
    <name evidence="7" type="ORF">DC041_0007112</name>
</gene>
<dbReference type="PANTHER" id="PTHR12547:SF18">
    <property type="entry name" value="PROTEIN TIS11"/>
    <property type="match status" value="1"/>
</dbReference>
<evidence type="ECO:0000313" key="7">
    <source>
        <dbReference type="EMBL" id="RTG81288.1"/>
    </source>
</evidence>
<name>A0A430Q114_SCHBO</name>
<dbReference type="GO" id="GO:0008270">
    <property type="term" value="F:zinc ion binding"/>
    <property type="evidence" value="ECO:0007669"/>
    <property type="project" value="UniProtKB-KW"/>
</dbReference>
<keyword evidence="2" id="KW-0677">Repeat</keyword>
<sequence>MVFETHDVLKYLTDMETNLNIGKGTTTTTTRSPLHELFNTTTNNKNNSQEDRLLRHKLCNTDQFYSRQTIESIDPNLIQSTNEFTHLPDHLKMIINKTWKTYYDQENNENHIPNLMKTSAVCTCQANILMNDSIYFPICSTTTTPTSLDTSLEMNQSMKKIPKMTKLRPRPLLRQKENDEHYLTSSLSSNSIVITSKTVTSSNELQSLTNTHRPMQVHMRYPIPRKQDAIYNARYKTQPCLHYQKYKHCPLGDNCHFAHGPDELKYPQFHPKYRTRICINYANNGHCPFGSNCYFLHFTPPPPPPITTTNTNTTTAAVTTENHINHNLNRTATSYWDIDHFIQDDSTISTISSNSNSHMDTMSLCSNLRRVTI</sequence>
<dbReference type="PANTHER" id="PTHR12547">
    <property type="entry name" value="CCCH ZINC FINGER/TIS11-RELATED"/>
    <property type="match status" value="1"/>
</dbReference>
<dbReference type="Gene3D" id="4.10.1000.10">
    <property type="entry name" value="Zinc finger, CCCH-type"/>
    <property type="match status" value="2"/>
</dbReference>
<keyword evidence="4 5" id="KW-0862">Zinc</keyword>
<dbReference type="SMART" id="SM00356">
    <property type="entry name" value="ZnF_C3H1"/>
    <property type="match status" value="2"/>
</dbReference>
<dbReference type="Pfam" id="PF00642">
    <property type="entry name" value="zf-CCCH"/>
    <property type="match status" value="2"/>
</dbReference>
<evidence type="ECO:0000256" key="2">
    <source>
        <dbReference type="ARBA" id="ARBA00022737"/>
    </source>
</evidence>
<dbReference type="AlphaFoldDB" id="A0A430Q114"/>
<comment type="caution">
    <text evidence="7">The sequence shown here is derived from an EMBL/GenBank/DDBJ whole genome shotgun (WGS) entry which is preliminary data.</text>
</comment>
<feature type="zinc finger region" description="C3H1-type" evidence="5">
    <location>
        <begin position="272"/>
        <end position="300"/>
    </location>
</feature>
<feature type="domain" description="C3H1-type" evidence="6">
    <location>
        <begin position="234"/>
        <end position="262"/>
    </location>
</feature>
<dbReference type="InterPro" id="IPR036855">
    <property type="entry name" value="Znf_CCCH_sf"/>
</dbReference>
<feature type="domain" description="C3H1-type" evidence="6">
    <location>
        <begin position="272"/>
        <end position="300"/>
    </location>
</feature>
<protein>
    <recommendedName>
        <fullName evidence="6">C3H1-type domain-containing protein</fullName>
    </recommendedName>
</protein>
<accession>A0A430Q114</accession>
<dbReference type="EMBL" id="QMKO01003468">
    <property type="protein sequence ID" value="RTG81288.1"/>
    <property type="molecule type" value="Genomic_DNA"/>
</dbReference>
<dbReference type="Proteomes" id="UP000290809">
    <property type="component" value="Unassembled WGS sequence"/>
</dbReference>
<keyword evidence="8" id="KW-1185">Reference proteome</keyword>
<dbReference type="InterPro" id="IPR000571">
    <property type="entry name" value="Znf_CCCH"/>
</dbReference>
<evidence type="ECO:0000256" key="4">
    <source>
        <dbReference type="ARBA" id="ARBA00022833"/>
    </source>
</evidence>
<evidence type="ECO:0000256" key="5">
    <source>
        <dbReference type="PROSITE-ProRule" id="PRU00723"/>
    </source>
</evidence>
<reference evidence="7 8" key="1">
    <citation type="journal article" date="2019" name="PLoS Pathog.">
        <title>Genome sequence of the bovine parasite Schistosoma bovis Tanzania.</title>
        <authorList>
            <person name="Oey H."/>
            <person name="Zakrzewski M."/>
            <person name="Gobert G."/>
            <person name="Gravermann K."/>
            <person name="Stoye J."/>
            <person name="Jones M."/>
            <person name="Mcmanus D."/>
            <person name="Krause L."/>
        </authorList>
    </citation>
    <scope>NUCLEOTIDE SEQUENCE [LARGE SCALE GENOMIC DNA]</scope>
    <source>
        <strain evidence="7 8">TAN1997</strain>
    </source>
</reference>
<dbReference type="InterPro" id="IPR045877">
    <property type="entry name" value="ZFP36-like"/>
</dbReference>
<keyword evidence="1 5" id="KW-0479">Metal-binding</keyword>
<keyword evidence="3 5" id="KW-0863">Zinc-finger</keyword>
<organism evidence="7 8">
    <name type="scientific">Schistosoma bovis</name>
    <name type="common">Blood fluke</name>
    <dbReference type="NCBI Taxonomy" id="6184"/>
    <lineage>
        <taxon>Eukaryota</taxon>
        <taxon>Metazoa</taxon>
        <taxon>Spiralia</taxon>
        <taxon>Lophotrochozoa</taxon>
        <taxon>Platyhelminthes</taxon>
        <taxon>Trematoda</taxon>
        <taxon>Digenea</taxon>
        <taxon>Strigeidida</taxon>
        <taxon>Schistosomatoidea</taxon>
        <taxon>Schistosomatidae</taxon>
        <taxon>Schistosoma</taxon>
    </lineage>
</organism>
<evidence type="ECO:0000256" key="1">
    <source>
        <dbReference type="ARBA" id="ARBA00022723"/>
    </source>
</evidence>
<evidence type="ECO:0000256" key="3">
    <source>
        <dbReference type="ARBA" id="ARBA00022771"/>
    </source>
</evidence>
<evidence type="ECO:0000313" key="8">
    <source>
        <dbReference type="Proteomes" id="UP000290809"/>
    </source>
</evidence>
<feature type="zinc finger region" description="C3H1-type" evidence="5">
    <location>
        <begin position="234"/>
        <end position="262"/>
    </location>
</feature>
<dbReference type="GO" id="GO:0003729">
    <property type="term" value="F:mRNA binding"/>
    <property type="evidence" value="ECO:0007669"/>
    <property type="project" value="InterPro"/>
</dbReference>
<evidence type="ECO:0000259" key="6">
    <source>
        <dbReference type="PROSITE" id="PS50103"/>
    </source>
</evidence>